<keyword evidence="6" id="KW-1185">Reference proteome</keyword>
<keyword evidence="1" id="KW-0677">Repeat</keyword>
<evidence type="ECO:0000256" key="2">
    <source>
        <dbReference type="ARBA" id="ARBA00022741"/>
    </source>
</evidence>
<dbReference type="SUPFAM" id="SSF52540">
    <property type="entry name" value="P-loop containing nucleoside triphosphate hydrolases"/>
    <property type="match status" value="2"/>
</dbReference>
<evidence type="ECO:0000259" key="4">
    <source>
        <dbReference type="PROSITE" id="PS50893"/>
    </source>
</evidence>
<accession>A0A0N0P4L2</accession>
<reference evidence="5 6" key="1">
    <citation type="journal article" date="2015" name="PLoS Pathog.">
        <title>Leptomonas seymouri: Adaptations to the Dixenous Life Cycle Analyzed by Genome Sequencing, Transcriptome Profiling and Co-infection with Leishmania donovani.</title>
        <authorList>
            <person name="Kraeva N."/>
            <person name="Butenko A."/>
            <person name="Hlavacova J."/>
            <person name="Kostygov A."/>
            <person name="Myskova J."/>
            <person name="Grybchuk D."/>
            <person name="Lestinova T."/>
            <person name="Votypka J."/>
            <person name="Volf P."/>
            <person name="Opperdoes F."/>
            <person name="Flegontov P."/>
            <person name="Lukes J."/>
            <person name="Yurchenko V."/>
        </authorList>
    </citation>
    <scope>NUCLEOTIDE SEQUENCE [LARGE SCALE GENOMIC DNA]</scope>
    <source>
        <strain evidence="5 6">ATCC 30220</strain>
    </source>
</reference>
<dbReference type="SMART" id="SM00382">
    <property type="entry name" value="AAA"/>
    <property type="match status" value="2"/>
</dbReference>
<dbReference type="OrthoDB" id="2110130at2759"/>
<dbReference type="AlphaFoldDB" id="A0A0N0P4L2"/>
<feature type="domain" description="ABC transporter" evidence="4">
    <location>
        <begin position="512"/>
        <end position="723"/>
    </location>
</feature>
<dbReference type="InterPro" id="IPR017871">
    <property type="entry name" value="ABC_transporter-like_CS"/>
</dbReference>
<dbReference type="FunFam" id="3.40.50.300:FF:002927">
    <property type="entry name" value="Putative ABC transporter protein"/>
    <property type="match status" value="1"/>
</dbReference>
<dbReference type="Gene3D" id="3.40.50.300">
    <property type="entry name" value="P-loop containing nucleotide triphosphate hydrolases"/>
    <property type="match status" value="2"/>
</dbReference>
<keyword evidence="2" id="KW-0547">Nucleotide-binding</keyword>
<dbReference type="InterPro" id="IPR032781">
    <property type="entry name" value="ABC_tran_Xtn"/>
</dbReference>
<dbReference type="InterPro" id="IPR003439">
    <property type="entry name" value="ABC_transporter-like_ATP-bd"/>
</dbReference>
<dbReference type="EMBL" id="LJSK01000188">
    <property type="protein sequence ID" value="KPI85426.1"/>
    <property type="molecule type" value="Genomic_DNA"/>
</dbReference>
<evidence type="ECO:0000256" key="3">
    <source>
        <dbReference type="ARBA" id="ARBA00022840"/>
    </source>
</evidence>
<dbReference type="PROSITE" id="PS00211">
    <property type="entry name" value="ABC_TRANSPORTER_1"/>
    <property type="match status" value="1"/>
</dbReference>
<evidence type="ECO:0000256" key="1">
    <source>
        <dbReference type="ARBA" id="ARBA00022737"/>
    </source>
</evidence>
<gene>
    <name evidence="5" type="ORF">ABL78_5516</name>
</gene>
<dbReference type="PANTHER" id="PTHR19211:SF117">
    <property type="entry name" value="ATP-BINDING CASSETTE SUB-FAMILY F MEMBER 3"/>
    <property type="match status" value="1"/>
</dbReference>
<dbReference type="Proteomes" id="UP000038009">
    <property type="component" value="Unassembled WGS sequence"/>
</dbReference>
<dbReference type="VEuPathDB" id="TriTrypDB:Lsey_0188_0110"/>
<keyword evidence="3 5" id="KW-0067">ATP-binding</keyword>
<feature type="domain" description="ABC transporter" evidence="4">
    <location>
        <begin position="203"/>
        <end position="452"/>
    </location>
</feature>
<dbReference type="InterPro" id="IPR050611">
    <property type="entry name" value="ABCF"/>
</dbReference>
<organism evidence="5 6">
    <name type="scientific">Leptomonas seymouri</name>
    <dbReference type="NCBI Taxonomy" id="5684"/>
    <lineage>
        <taxon>Eukaryota</taxon>
        <taxon>Discoba</taxon>
        <taxon>Euglenozoa</taxon>
        <taxon>Kinetoplastea</taxon>
        <taxon>Metakinetoplastina</taxon>
        <taxon>Trypanosomatida</taxon>
        <taxon>Trypanosomatidae</taxon>
        <taxon>Leishmaniinae</taxon>
        <taxon>Leptomonas</taxon>
    </lineage>
</organism>
<protein>
    <submittedName>
        <fullName evidence="5">ATP-binding cassette protein subfamily F member 1 putative (ABCF1)</fullName>
    </submittedName>
</protein>
<dbReference type="InterPro" id="IPR027417">
    <property type="entry name" value="P-loop_NTPase"/>
</dbReference>
<evidence type="ECO:0000313" key="5">
    <source>
        <dbReference type="EMBL" id="KPI85426.1"/>
    </source>
</evidence>
<dbReference type="FunFam" id="3.40.50.300:FF:000104">
    <property type="entry name" value="ATP-binding cassette sub-family F member 3"/>
    <property type="match status" value="1"/>
</dbReference>
<comment type="caution">
    <text evidence="5">The sequence shown here is derived from an EMBL/GenBank/DDBJ whole genome shotgun (WGS) entry which is preliminary data.</text>
</comment>
<sequence length="724" mass="82061">MEIAQLQQVLAQHDPRVARVFVSNVPELGLRKIDACVLEYVLKMLEGQTAAESYLPDEIIEETMKLYFREFNVFGGSEEQLNKSAAAITAEMLKEGITKKPKEESSRLTNAVNIGRQYEESMKRATMIKSVGKVTTANSNEDWSWEKNRNAAKDIRKKRKEDEKKAMLEEEYEDFLKKRGIASATAVTKLHHKGEGTNYSTDIRCESIHIQLGKQLLLDGTDLTLLTGHKYGLIGRNGAGKTTLLRALAERELEGVSPFMQILHVEQEIVAGMETPLEVLLETDVERAQLLKEEQELLKRNDNEASARLNEVYARLDAIDAHSAEARAAMILHGLSFTQEMMTSPTKMLSGGWRMRVALARALFVEPDVLLLDEPTNHLDLFAVLWLEGFLKDWQKTLVVVSHSRTFLNNVCTEVIHLVGHHLHYYTGNFDQFELTRVEQERQQRKQFAAQEKQRAHIQSFIDKFRYNANRAKMAQSRIKALERMELVADVVSDPQFAFRFPDADPVSGSFVEMVDCEFGYKPGVSLFKDVNMGIDESSRIVLVGANGAGKSTFMNICMGKLEPRAGTVLRNKKIRTAHFAQHNLESLTPQLSSVEFMRSKYPHMDDQQLRAHLGSMGLSGDRALQPIYTLSGGQKSRLVLAWITFQKPHLLLLDEPTNHLDIDTVNALIEALLAYNGGLLVISHDEYFITSLCDDIYVCENETVTKFDGDFTEYRKHVLKMMK</sequence>
<dbReference type="OMA" id="CTHIADI"/>
<dbReference type="InterPro" id="IPR003593">
    <property type="entry name" value="AAA+_ATPase"/>
</dbReference>
<name>A0A0N0P4L2_LEPSE</name>
<dbReference type="PROSITE" id="PS50893">
    <property type="entry name" value="ABC_TRANSPORTER_2"/>
    <property type="match status" value="2"/>
</dbReference>
<evidence type="ECO:0000313" key="6">
    <source>
        <dbReference type="Proteomes" id="UP000038009"/>
    </source>
</evidence>
<dbReference type="Pfam" id="PF12848">
    <property type="entry name" value="ABC_tran_Xtn"/>
    <property type="match status" value="1"/>
</dbReference>
<dbReference type="Pfam" id="PF00005">
    <property type="entry name" value="ABC_tran"/>
    <property type="match status" value="2"/>
</dbReference>
<proteinExistence type="predicted"/>
<dbReference type="GO" id="GO:0005524">
    <property type="term" value="F:ATP binding"/>
    <property type="evidence" value="ECO:0007669"/>
    <property type="project" value="UniProtKB-KW"/>
</dbReference>
<dbReference type="GO" id="GO:0016887">
    <property type="term" value="F:ATP hydrolysis activity"/>
    <property type="evidence" value="ECO:0007669"/>
    <property type="project" value="InterPro"/>
</dbReference>
<dbReference type="CDD" id="cd03221">
    <property type="entry name" value="ABCF_EF-3"/>
    <property type="match status" value="2"/>
</dbReference>
<dbReference type="PANTHER" id="PTHR19211">
    <property type="entry name" value="ATP-BINDING TRANSPORT PROTEIN-RELATED"/>
    <property type="match status" value="1"/>
</dbReference>